<gene>
    <name evidence="4" type="ORF">PGLA2088_LOCUS21329</name>
</gene>
<comment type="caution">
    <text evidence="4">The sequence shown here is derived from an EMBL/GenBank/DDBJ whole genome shotgun (WGS) entry which is preliminary data.</text>
</comment>
<reference evidence="4" key="1">
    <citation type="submission" date="2021-02" db="EMBL/GenBank/DDBJ databases">
        <authorList>
            <person name="Dougan E. K."/>
            <person name="Rhodes N."/>
            <person name="Thang M."/>
            <person name="Chan C."/>
        </authorList>
    </citation>
    <scope>NUCLEOTIDE SEQUENCE</scope>
</reference>
<dbReference type="GO" id="GO:0042626">
    <property type="term" value="F:ATPase-coupled transmembrane transporter activity"/>
    <property type="evidence" value="ECO:0007669"/>
    <property type="project" value="TreeGrafter"/>
</dbReference>
<dbReference type="Pfam" id="PF00005">
    <property type="entry name" value="ABC_tran"/>
    <property type="match status" value="1"/>
</dbReference>
<dbReference type="InterPro" id="IPR027417">
    <property type="entry name" value="P-loop_NTPase"/>
</dbReference>
<evidence type="ECO:0000313" key="4">
    <source>
        <dbReference type="EMBL" id="CAE8679381.1"/>
    </source>
</evidence>
<dbReference type="Gene3D" id="3.40.50.300">
    <property type="entry name" value="P-loop containing nucleotide triphosphate hydrolases"/>
    <property type="match status" value="1"/>
</dbReference>
<dbReference type="PANTHER" id="PTHR24223">
    <property type="entry name" value="ATP-BINDING CASSETTE SUB-FAMILY C"/>
    <property type="match status" value="1"/>
</dbReference>
<dbReference type="AlphaFoldDB" id="A0A813JNI0"/>
<dbReference type="InterPro" id="IPR050173">
    <property type="entry name" value="ABC_transporter_C-like"/>
</dbReference>
<dbReference type="InterPro" id="IPR003439">
    <property type="entry name" value="ABC_transporter-like_ATP-bd"/>
</dbReference>
<dbReference type="GO" id="GO:0016020">
    <property type="term" value="C:membrane"/>
    <property type="evidence" value="ECO:0007669"/>
    <property type="project" value="TreeGrafter"/>
</dbReference>
<dbReference type="EMBL" id="CAJNNW010025762">
    <property type="protein sequence ID" value="CAE8679381.1"/>
    <property type="molecule type" value="Genomic_DNA"/>
</dbReference>
<dbReference type="GO" id="GO:0005524">
    <property type="term" value="F:ATP binding"/>
    <property type="evidence" value="ECO:0007669"/>
    <property type="project" value="UniProtKB-KW"/>
</dbReference>
<keyword evidence="2" id="KW-0067">ATP-binding</keyword>
<evidence type="ECO:0000313" key="5">
    <source>
        <dbReference type="Proteomes" id="UP000626109"/>
    </source>
</evidence>
<evidence type="ECO:0000256" key="2">
    <source>
        <dbReference type="ARBA" id="ARBA00022840"/>
    </source>
</evidence>
<accession>A0A813JNI0</accession>
<feature type="domain" description="ABC transporter" evidence="3">
    <location>
        <begin position="38"/>
        <end position="80"/>
    </location>
</feature>
<proteinExistence type="predicted"/>
<name>A0A813JNI0_POLGL</name>
<sequence>MFSGTLRSNLDFHGRHTEDELWHALELAKLAVQVKALPLGLEEPVQEKGNNFSGGTVQLLCIARILLARRRIVFLDECTASVDFETDAAVQATVRSAFRGCAVICIAHRLQTIVDYDRIACLDAGRLVDSGSAHELLQRDGHFSRLVASLGPLEAAELRRRAAEASAAQRGAVGSPLTKLIAL</sequence>
<evidence type="ECO:0000259" key="3">
    <source>
        <dbReference type="Pfam" id="PF00005"/>
    </source>
</evidence>
<dbReference type="Proteomes" id="UP000626109">
    <property type="component" value="Unassembled WGS sequence"/>
</dbReference>
<protein>
    <recommendedName>
        <fullName evidence="3">ABC transporter domain-containing protein</fullName>
    </recommendedName>
</protein>
<organism evidence="4 5">
    <name type="scientific">Polarella glacialis</name>
    <name type="common">Dinoflagellate</name>
    <dbReference type="NCBI Taxonomy" id="89957"/>
    <lineage>
        <taxon>Eukaryota</taxon>
        <taxon>Sar</taxon>
        <taxon>Alveolata</taxon>
        <taxon>Dinophyceae</taxon>
        <taxon>Suessiales</taxon>
        <taxon>Suessiaceae</taxon>
        <taxon>Polarella</taxon>
    </lineage>
</organism>
<dbReference type="GO" id="GO:0016887">
    <property type="term" value="F:ATP hydrolysis activity"/>
    <property type="evidence" value="ECO:0007669"/>
    <property type="project" value="InterPro"/>
</dbReference>
<dbReference type="SUPFAM" id="SSF52540">
    <property type="entry name" value="P-loop containing nucleoside triphosphate hydrolases"/>
    <property type="match status" value="1"/>
</dbReference>
<evidence type="ECO:0000256" key="1">
    <source>
        <dbReference type="ARBA" id="ARBA00022741"/>
    </source>
</evidence>
<keyword evidence="1" id="KW-0547">Nucleotide-binding</keyword>